<feature type="region of interest" description="Disordered" evidence="2">
    <location>
        <begin position="376"/>
        <end position="406"/>
    </location>
</feature>
<feature type="compositionally biased region" description="Low complexity" evidence="2">
    <location>
        <begin position="293"/>
        <end position="308"/>
    </location>
</feature>
<dbReference type="Pfam" id="PF23957">
    <property type="entry name" value="DUF7286"/>
    <property type="match status" value="1"/>
</dbReference>
<dbReference type="GeneID" id="74528895"/>
<sequence length="1030" mass="108200">MVAVRLADDNRGRVPFALLGILLLVASATFSGALSTHNPVADRRVDEAVETVTAETNTAVRTAVHDAAREAAANPVTTRSNTTVGRVLSANDTFRDYLRLRIALAASERLHTTTVRRGGVCATASLPPTPNESALRAALDRVAIEERENGTLLVVTVENVSVDAWRDGRHVVDDTITTTVGVQTPVLALHDRTERFEHRLDAGITDGGTMDATVTTALWASAWTRGWGQYAGAPIDNVVTNDHAALAANAGVLLAEQQAFGATDRDATGALGRAAVKTGARDLLTLTGSPAAPELANALPAPNPSENSDAPTPTDPENRTINSSVGPAADHALVALLDGDESGGEDGDHVESFDGVVTDAYRADAAVVAERTVEQTTTQMTRPGDGWELVGTETESNTTVTSLPTRTPDTHVETVVVDSASRLVTTTETTTRTWRRGNDTLSSQARSTTETRVDLAVVVDPRSVPGPNRDISPALSRGGALNGPNYESVADVAADTLETSGGFDGLARDVAAGDAPTPDSVAVTRPSKLDTWIRGDLLDLHERVRNRTVTVSAQSLAAGESNPAAELAADIRADRDELLDAPTTYDGVADRARVAVRAAYLDRVLTELDRRANRTADATGAADDASQDSNVGSLSAAVAAKRAAGDTLGSANATQSADGVRYVPDADPMYLSLDGRAGSSLPAVDSAGTYHPLVARNTNLFTLPYGDATDTVLEPVFGASRRVPLRVAARTLLAADATLAASNASNESLEARRDRLEARHTHLEAAVTRAMRPPTTAAATTLAEHTDLSNAERRRVLRTALGRWERPGNRALAVTNGSASRAIAVEAAGAGTTEADLLELRLDEAFRTARKQTGATVPQRLTNRTVHTTRSVREDAVATVATDAAMSATEKAVSKRVNKTLSSRLGKNFRRVPAGFPVAPVPGYWYATVNVWDVELAGEFAQFRVHARGDTESLTYARDGSSVALDWDGDGTSEDVGRGERVNFTVETAIVVAVPPSGIGVGDIDGDADERSAGWAGGPGCTAVGDCRQS</sequence>
<gene>
    <name evidence="3" type="ORF">KU306_08305</name>
</gene>
<protein>
    <submittedName>
        <fullName evidence="3">Uncharacterized protein</fullName>
    </submittedName>
</protein>
<proteinExistence type="predicted"/>
<feature type="compositionally biased region" description="Polar residues" evidence="2">
    <location>
        <begin position="393"/>
        <end position="406"/>
    </location>
</feature>
<evidence type="ECO:0000256" key="2">
    <source>
        <dbReference type="SAM" id="MobiDB-lite"/>
    </source>
</evidence>
<keyword evidence="1" id="KW-0175">Coiled coil</keyword>
<reference evidence="3" key="1">
    <citation type="submission" date="2021-07" db="EMBL/GenBank/DDBJ databases">
        <title>Studies on halocins as antimicrobial molecules from haloarchaea.</title>
        <authorList>
            <person name="Kumar S."/>
            <person name="Khare S.K."/>
        </authorList>
    </citation>
    <scope>NUCLEOTIDE SEQUENCE</scope>
    <source>
        <strain evidence="3">NCIM 5678</strain>
    </source>
</reference>
<organism evidence="3 4">
    <name type="scientific">Haloferax larsenii</name>
    <dbReference type="NCBI Taxonomy" id="302484"/>
    <lineage>
        <taxon>Archaea</taxon>
        <taxon>Methanobacteriati</taxon>
        <taxon>Methanobacteriota</taxon>
        <taxon>Stenosarchaea group</taxon>
        <taxon>Halobacteria</taxon>
        <taxon>Halobacteriales</taxon>
        <taxon>Haloferacaceae</taxon>
        <taxon>Haloferax</taxon>
    </lineage>
</organism>
<dbReference type="EMBL" id="CP078063">
    <property type="protein sequence ID" value="UVE48943.1"/>
    <property type="molecule type" value="Genomic_DNA"/>
</dbReference>
<dbReference type="InterPro" id="IPR055710">
    <property type="entry name" value="DUF7286"/>
</dbReference>
<dbReference type="Proteomes" id="UP001058330">
    <property type="component" value="Chromosome"/>
</dbReference>
<evidence type="ECO:0000256" key="1">
    <source>
        <dbReference type="SAM" id="Coils"/>
    </source>
</evidence>
<accession>A0ABY5RAS0</accession>
<name>A0ABY5RAS0_HALLR</name>
<feature type="coiled-coil region" evidence="1">
    <location>
        <begin position="739"/>
        <end position="766"/>
    </location>
</feature>
<keyword evidence="4" id="KW-1185">Reference proteome</keyword>
<dbReference type="RefSeq" id="WP_258301674.1">
    <property type="nucleotide sequence ID" value="NZ_CP078063.1"/>
</dbReference>
<evidence type="ECO:0000313" key="4">
    <source>
        <dbReference type="Proteomes" id="UP001058330"/>
    </source>
</evidence>
<evidence type="ECO:0000313" key="3">
    <source>
        <dbReference type="EMBL" id="UVE48943.1"/>
    </source>
</evidence>
<feature type="region of interest" description="Disordered" evidence="2">
    <location>
        <begin position="293"/>
        <end position="324"/>
    </location>
</feature>